<sequence>MSYHDPYLTYSYQPFHWGTPYSFVWPNTQYFNMPMCPCYRQQNSFPPVDTKGFEQSAKRFQELMKEVTLFINSIIQSTEYAYQLMDAAQKSDQVRVEQLIKSAGISIKYKVSFTPSAIQITFDNSTDNFSCCSMLVVLRW</sequence>
<comment type="caution">
    <text evidence="1">The sequence shown here is derived from an EMBL/GenBank/DDBJ whole genome shotgun (WGS) entry which is preliminary data.</text>
</comment>
<organism evidence="1 2">
    <name type="scientific">Pallidibacillus thermolactis</name>
    <dbReference type="NCBI Taxonomy" id="251051"/>
    <lineage>
        <taxon>Bacteria</taxon>
        <taxon>Bacillati</taxon>
        <taxon>Bacillota</taxon>
        <taxon>Bacilli</taxon>
        <taxon>Bacillales</taxon>
        <taxon>Bacillaceae</taxon>
        <taxon>Pallidibacillus</taxon>
    </lineage>
</organism>
<dbReference type="Proteomes" id="UP001208656">
    <property type="component" value="Unassembled WGS sequence"/>
</dbReference>
<accession>A0ABT2WDL6</accession>
<gene>
    <name evidence="1" type="ORF">OEV82_04860</name>
</gene>
<protein>
    <submittedName>
        <fullName evidence="1">Uncharacterized protein</fullName>
    </submittedName>
</protein>
<dbReference type="EMBL" id="JAOUSE010000008">
    <property type="protein sequence ID" value="MCU9593781.1"/>
    <property type="molecule type" value="Genomic_DNA"/>
</dbReference>
<dbReference type="InterPro" id="IPR058870">
    <property type="entry name" value="YuzC"/>
</dbReference>
<dbReference type="RefSeq" id="WP_263061209.1">
    <property type="nucleotide sequence ID" value="NZ_JAOUSE010000008.1"/>
</dbReference>
<proteinExistence type="predicted"/>
<evidence type="ECO:0000313" key="1">
    <source>
        <dbReference type="EMBL" id="MCU9593781.1"/>
    </source>
</evidence>
<dbReference type="Pfam" id="PF26344">
    <property type="entry name" value="YuzC"/>
    <property type="match status" value="1"/>
</dbReference>
<keyword evidence="2" id="KW-1185">Reference proteome</keyword>
<name>A0ABT2WDL6_9BACI</name>
<reference evidence="1 2" key="1">
    <citation type="submission" date="2022-10" db="EMBL/GenBank/DDBJ databases">
        <title>Description of Fervidibacillus gen. nov. in the family Fervidibacillaceae fam. nov. with two species, Fervidibacillus albus sp. nov., and Fervidibacillus halotolerans sp. nov., isolated from tidal flat sediments.</title>
        <authorList>
            <person name="Kwon K.K."/>
            <person name="Yang S.-H."/>
        </authorList>
    </citation>
    <scope>NUCLEOTIDE SEQUENCE [LARGE SCALE GENOMIC DNA]</scope>
    <source>
        <strain evidence="1 2">DSM 23332</strain>
    </source>
</reference>
<evidence type="ECO:0000313" key="2">
    <source>
        <dbReference type="Proteomes" id="UP001208656"/>
    </source>
</evidence>